<name>A0A8S5PT16_9CAUD</name>
<dbReference type="EMBL" id="BK015491">
    <property type="protein sequence ID" value="DAE09661.1"/>
    <property type="molecule type" value="Genomic_DNA"/>
</dbReference>
<reference evidence="1" key="1">
    <citation type="journal article" date="2021" name="Proc. Natl. Acad. Sci. U.S.A.">
        <title>A Catalog of Tens of Thousands of Viruses from Human Metagenomes Reveals Hidden Associations with Chronic Diseases.</title>
        <authorList>
            <person name="Tisza M.J."/>
            <person name="Buck C.B."/>
        </authorList>
    </citation>
    <scope>NUCLEOTIDE SEQUENCE</scope>
    <source>
        <strain evidence="1">CtjhW4</strain>
    </source>
</reference>
<protein>
    <submittedName>
        <fullName evidence="1">Uncharacterized protein</fullName>
    </submittedName>
</protein>
<accession>A0A8S5PT16</accession>
<sequence>MEITANAIQTVAINQNVLFTETPVCGNNSIVHRQGSGLVTLRGITCQRKARFRIFFSGNIAVPTGSSGPVSLAIAINGESVATSSMISTPQVVD</sequence>
<organism evidence="1">
    <name type="scientific">Myoviridae sp. ctjhW4</name>
    <dbReference type="NCBI Taxonomy" id="2825162"/>
    <lineage>
        <taxon>Viruses</taxon>
        <taxon>Duplodnaviria</taxon>
        <taxon>Heunggongvirae</taxon>
        <taxon>Uroviricota</taxon>
        <taxon>Caudoviricetes</taxon>
    </lineage>
</organism>
<evidence type="ECO:0000313" key="1">
    <source>
        <dbReference type="EMBL" id="DAE09661.1"/>
    </source>
</evidence>
<proteinExistence type="predicted"/>